<feature type="region of interest" description="Disordered" evidence="1">
    <location>
        <begin position="17"/>
        <end position="48"/>
    </location>
</feature>
<dbReference type="AlphaFoldDB" id="A0A9Q1INY9"/>
<accession>A0A9Q1INY9</accession>
<proteinExistence type="predicted"/>
<comment type="caution">
    <text evidence="2">The sequence shown here is derived from an EMBL/GenBank/DDBJ whole genome shotgun (WGS) entry which is preliminary data.</text>
</comment>
<feature type="compositionally biased region" description="Polar residues" evidence="1">
    <location>
        <begin position="17"/>
        <end position="26"/>
    </location>
</feature>
<evidence type="ECO:0000256" key="1">
    <source>
        <dbReference type="SAM" id="MobiDB-lite"/>
    </source>
</evidence>
<evidence type="ECO:0000313" key="2">
    <source>
        <dbReference type="EMBL" id="KAJ8346690.1"/>
    </source>
</evidence>
<organism evidence="2 3">
    <name type="scientific">Synaphobranchus kaupii</name>
    <name type="common">Kaup's arrowtooth eel</name>
    <dbReference type="NCBI Taxonomy" id="118154"/>
    <lineage>
        <taxon>Eukaryota</taxon>
        <taxon>Metazoa</taxon>
        <taxon>Chordata</taxon>
        <taxon>Craniata</taxon>
        <taxon>Vertebrata</taxon>
        <taxon>Euteleostomi</taxon>
        <taxon>Actinopterygii</taxon>
        <taxon>Neopterygii</taxon>
        <taxon>Teleostei</taxon>
        <taxon>Anguilliformes</taxon>
        <taxon>Synaphobranchidae</taxon>
        <taxon>Synaphobranchus</taxon>
    </lineage>
</organism>
<name>A0A9Q1INY9_SYNKA</name>
<gene>
    <name evidence="2" type="ORF">SKAU_G00280910</name>
</gene>
<dbReference type="EMBL" id="JAINUF010000011">
    <property type="protein sequence ID" value="KAJ8346690.1"/>
    <property type="molecule type" value="Genomic_DNA"/>
</dbReference>
<sequence length="115" mass="12992">MLQHTIGQLFSSTTSQYIAIAQNESDTTQEDPEDPSQNPQFSTPAPVLTQPHANLQGGDTLQIQYHCHPTPEWVKPRYHPLHLQDPQPRACPKAQQHQSRHCPAANNMNAHSRRN</sequence>
<keyword evidence="3" id="KW-1185">Reference proteome</keyword>
<evidence type="ECO:0000313" key="3">
    <source>
        <dbReference type="Proteomes" id="UP001152622"/>
    </source>
</evidence>
<reference evidence="2" key="1">
    <citation type="journal article" date="2023" name="Science">
        <title>Genome structures resolve the early diversification of teleost fishes.</title>
        <authorList>
            <person name="Parey E."/>
            <person name="Louis A."/>
            <person name="Montfort J."/>
            <person name="Bouchez O."/>
            <person name="Roques C."/>
            <person name="Iampietro C."/>
            <person name="Lluch J."/>
            <person name="Castinel A."/>
            <person name="Donnadieu C."/>
            <person name="Desvignes T."/>
            <person name="Floi Bucao C."/>
            <person name="Jouanno E."/>
            <person name="Wen M."/>
            <person name="Mejri S."/>
            <person name="Dirks R."/>
            <person name="Jansen H."/>
            <person name="Henkel C."/>
            <person name="Chen W.J."/>
            <person name="Zahm M."/>
            <person name="Cabau C."/>
            <person name="Klopp C."/>
            <person name="Thompson A.W."/>
            <person name="Robinson-Rechavi M."/>
            <person name="Braasch I."/>
            <person name="Lecointre G."/>
            <person name="Bobe J."/>
            <person name="Postlethwait J.H."/>
            <person name="Berthelot C."/>
            <person name="Roest Crollius H."/>
            <person name="Guiguen Y."/>
        </authorList>
    </citation>
    <scope>NUCLEOTIDE SEQUENCE</scope>
    <source>
        <strain evidence="2">WJC10195</strain>
    </source>
</reference>
<feature type="compositionally biased region" description="Polar residues" evidence="1">
    <location>
        <begin position="106"/>
        <end position="115"/>
    </location>
</feature>
<dbReference type="Proteomes" id="UP001152622">
    <property type="component" value="Chromosome 11"/>
</dbReference>
<feature type="region of interest" description="Disordered" evidence="1">
    <location>
        <begin position="77"/>
        <end position="115"/>
    </location>
</feature>
<protein>
    <submittedName>
        <fullName evidence="2">Uncharacterized protein</fullName>
    </submittedName>
</protein>